<feature type="compositionally biased region" description="Low complexity" evidence="1">
    <location>
        <begin position="1"/>
        <end position="22"/>
    </location>
</feature>
<dbReference type="Proteomes" id="UP000298061">
    <property type="component" value="Unassembled WGS sequence"/>
</dbReference>
<feature type="region of interest" description="Disordered" evidence="1">
    <location>
        <begin position="1"/>
        <end position="64"/>
    </location>
</feature>
<reference evidence="2 3" key="1">
    <citation type="submission" date="2019-02" db="EMBL/GenBank/DDBJ databases">
        <title>Genome sequencing of the rare red list fungi Hericium alpestre (H. flagellum).</title>
        <authorList>
            <person name="Buettner E."/>
            <person name="Kellner H."/>
        </authorList>
    </citation>
    <scope>NUCLEOTIDE SEQUENCE [LARGE SCALE GENOMIC DNA]</scope>
    <source>
        <strain evidence="2 3">DSM 108284</strain>
    </source>
</reference>
<gene>
    <name evidence="2" type="ORF">EWM64_g4017</name>
</gene>
<sequence length="190" mass="19653">MPAASSTSSLSSSLDSAGSSILPAAPPSNSSQSDIVTYDHKVRQSPSPAPGLISIPSPTVILGAPRSSSLVNHAMGHVVSRPAPATPPPSQSQAPTSPSKATSRLKRVFGGGRRKKSDDVTQEGPLDLPPVPPLKVKVKGKQREASPLGGRAGTSRHAVAILDATVRSLSSFALLRWKACCRQSSRLLQA</sequence>
<evidence type="ECO:0000313" key="3">
    <source>
        <dbReference type="Proteomes" id="UP000298061"/>
    </source>
</evidence>
<feature type="region of interest" description="Disordered" evidence="1">
    <location>
        <begin position="79"/>
        <end position="152"/>
    </location>
</feature>
<protein>
    <submittedName>
        <fullName evidence="2">Uncharacterized protein</fullName>
    </submittedName>
</protein>
<feature type="compositionally biased region" description="Basic residues" evidence="1">
    <location>
        <begin position="103"/>
        <end position="115"/>
    </location>
</feature>
<name>A0A4Z0A0Z0_9AGAM</name>
<keyword evidence="3" id="KW-1185">Reference proteome</keyword>
<comment type="caution">
    <text evidence="2">The sequence shown here is derived from an EMBL/GenBank/DDBJ whole genome shotgun (WGS) entry which is preliminary data.</text>
</comment>
<dbReference type="EMBL" id="SFCI01000407">
    <property type="protein sequence ID" value="TFY79993.1"/>
    <property type="molecule type" value="Genomic_DNA"/>
</dbReference>
<evidence type="ECO:0000313" key="2">
    <source>
        <dbReference type="EMBL" id="TFY79993.1"/>
    </source>
</evidence>
<dbReference type="AlphaFoldDB" id="A0A4Z0A0Z0"/>
<organism evidence="2 3">
    <name type="scientific">Hericium alpestre</name>
    <dbReference type="NCBI Taxonomy" id="135208"/>
    <lineage>
        <taxon>Eukaryota</taxon>
        <taxon>Fungi</taxon>
        <taxon>Dikarya</taxon>
        <taxon>Basidiomycota</taxon>
        <taxon>Agaricomycotina</taxon>
        <taxon>Agaricomycetes</taxon>
        <taxon>Russulales</taxon>
        <taxon>Hericiaceae</taxon>
        <taxon>Hericium</taxon>
    </lineage>
</organism>
<accession>A0A4Z0A0Z0</accession>
<evidence type="ECO:0000256" key="1">
    <source>
        <dbReference type="SAM" id="MobiDB-lite"/>
    </source>
</evidence>
<proteinExistence type="predicted"/>